<keyword evidence="3" id="KW-1185">Reference proteome</keyword>
<dbReference type="Proteomes" id="UP000366872">
    <property type="component" value="Unassembled WGS sequence"/>
</dbReference>
<dbReference type="SUPFAM" id="SSF51658">
    <property type="entry name" value="Xylose isomerase-like"/>
    <property type="match status" value="1"/>
</dbReference>
<name>A0A6C2UAJ8_PONDE</name>
<feature type="domain" description="Xylose isomerase-like TIM barrel" evidence="1">
    <location>
        <begin position="20"/>
        <end position="254"/>
    </location>
</feature>
<dbReference type="RefSeq" id="WP_168442594.1">
    <property type="nucleotide sequence ID" value="NZ_CAAHFG010000003.1"/>
</dbReference>
<accession>A0A6C2UAJ8</accession>
<dbReference type="EMBL" id="CAAHFG010000003">
    <property type="protein sequence ID" value="VGO16541.1"/>
    <property type="molecule type" value="Genomic_DNA"/>
</dbReference>
<dbReference type="Pfam" id="PF01261">
    <property type="entry name" value="AP_endonuc_2"/>
    <property type="match status" value="1"/>
</dbReference>
<dbReference type="InterPro" id="IPR036237">
    <property type="entry name" value="Xyl_isomerase-like_sf"/>
</dbReference>
<dbReference type="PANTHER" id="PTHR12110">
    <property type="entry name" value="HYDROXYPYRUVATE ISOMERASE"/>
    <property type="match status" value="1"/>
</dbReference>
<evidence type="ECO:0000313" key="2">
    <source>
        <dbReference type="EMBL" id="VGO16541.1"/>
    </source>
</evidence>
<protein>
    <submittedName>
        <fullName evidence="2">3-dehydroshikimate dehydratase</fullName>
    </submittedName>
</protein>
<reference evidence="2 3" key="1">
    <citation type="submission" date="2019-04" db="EMBL/GenBank/DDBJ databases">
        <authorList>
            <person name="Van Vliet M D."/>
        </authorList>
    </citation>
    <scope>NUCLEOTIDE SEQUENCE [LARGE SCALE GENOMIC DNA]</scope>
    <source>
        <strain evidence="2 3">F1</strain>
    </source>
</reference>
<dbReference type="InterPro" id="IPR013022">
    <property type="entry name" value="Xyl_isomerase-like_TIM-brl"/>
</dbReference>
<evidence type="ECO:0000313" key="3">
    <source>
        <dbReference type="Proteomes" id="UP000366872"/>
    </source>
</evidence>
<gene>
    <name evidence="2" type="primary">asbF</name>
    <name evidence="2" type="ORF">PDESU_05132</name>
</gene>
<dbReference type="AlphaFoldDB" id="A0A6C2UAJ8"/>
<dbReference type="InterPro" id="IPR050312">
    <property type="entry name" value="IolE/XylAMocC-like"/>
</dbReference>
<proteinExistence type="predicted"/>
<sequence>MKTGLCSITLRQLDPAKLVSLVRQSGLDAIEWGGDVHVPPGALEVASDVRKMTLDAGLEVSSYGSYWKVVDAAGKPDPFEPVLESAMALGTDTIRIWAGHKPSDAVSASEREAVVDGMRHALDAAKAQGIKLALEFHANTLSDSNAATLDVLNELNHSHLFTYWQPIYWLTDPAYRLAGLQELSDRVLNLHVFHWLFSPGAGSWGDSTNRRPLEEGAADWETYFQVPLDPSCEHYALIEFVRGDDPEQFLRDAAALKAWLPKEKLETVVV</sequence>
<dbReference type="PANTHER" id="PTHR12110:SF41">
    <property type="entry name" value="INOSOSE DEHYDRATASE"/>
    <property type="match status" value="1"/>
</dbReference>
<evidence type="ECO:0000259" key="1">
    <source>
        <dbReference type="Pfam" id="PF01261"/>
    </source>
</evidence>
<organism evidence="2 3">
    <name type="scientific">Pontiella desulfatans</name>
    <dbReference type="NCBI Taxonomy" id="2750659"/>
    <lineage>
        <taxon>Bacteria</taxon>
        <taxon>Pseudomonadati</taxon>
        <taxon>Kiritimatiellota</taxon>
        <taxon>Kiritimatiellia</taxon>
        <taxon>Kiritimatiellales</taxon>
        <taxon>Pontiellaceae</taxon>
        <taxon>Pontiella</taxon>
    </lineage>
</organism>
<dbReference type="Gene3D" id="3.20.20.150">
    <property type="entry name" value="Divalent-metal-dependent TIM barrel enzymes"/>
    <property type="match status" value="1"/>
</dbReference>